<dbReference type="AlphaFoldDB" id="A0A286U452"/>
<evidence type="ECO:0000313" key="3">
    <source>
        <dbReference type="Proteomes" id="UP000218542"/>
    </source>
</evidence>
<sequence length="231" mass="27152">MKIAIHQPEFLPWLGFFYKMILADLYVVFDHVQFKKRYFENRNKIVFQSGDTSWINVPVKTKGKYTQSINEVEIDNDQKWKSKMLTKIQHCYRSAPYFEEYYHDFVSLLDDREYDKLIDLNMEIINFIRKKLDITVPMLFSSSMDVGSSEGSDLILKICLVNNANTYLCGASGKDYLNVENFDKNGIVIEWLDYQPPVYKQLCQQFTPYMSILDLLFNYGSKSLGIIMKPT</sequence>
<comment type="caution">
    <text evidence="2">The sequence shown here is derived from an EMBL/GenBank/DDBJ whole genome shotgun (WGS) entry which is preliminary data.</text>
</comment>
<dbReference type="Proteomes" id="UP000218542">
    <property type="component" value="Unassembled WGS sequence"/>
</dbReference>
<accession>A0A286U452</accession>
<dbReference type="InterPro" id="IPR014985">
    <property type="entry name" value="WbqC"/>
</dbReference>
<keyword evidence="3" id="KW-1185">Reference proteome</keyword>
<protein>
    <submittedName>
        <fullName evidence="2">Uncharacterized protein</fullName>
    </submittedName>
</protein>
<feature type="transmembrane region" description="Helical" evidence="1">
    <location>
        <begin position="12"/>
        <end position="29"/>
    </location>
</feature>
<reference evidence="3" key="1">
    <citation type="journal article" date="2017" name="Environ. Microbiol. Rep.">
        <title>Genetic Diversity of Marine Anaerobic Ammonium-Oxidizing Bacteria as Revealed by Genomic and Proteomic Analyses of 'Candidatus Scalindua japonica'.</title>
        <authorList>
            <person name="Oshiki M."/>
            <person name="Mizuto K."/>
            <person name="Kimura Z."/>
            <person name="Kindaichi T."/>
            <person name="Satoh H."/>
            <person name="Okabe S."/>
        </authorList>
    </citation>
    <scope>NUCLEOTIDE SEQUENCE [LARGE SCALE GENOMIC DNA]</scope>
    <source>
        <strain evidence="3">husup-a2</strain>
    </source>
</reference>
<keyword evidence="1" id="KW-0812">Transmembrane</keyword>
<keyword evidence="1" id="KW-1133">Transmembrane helix</keyword>
<evidence type="ECO:0000313" key="2">
    <source>
        <dbReference type="EMBL" id="GAX62907.1"/>
    </source>
</evidence>
<dbReference type="Pfam" id="PF08889">
    <property type="entry name" value="WbqC"/>
    <property type="match status" value="1"/>
</dbReference>
<proteinExistence type="predicted"/>
<gene>
    <name evidence="2" type="ORF">SCALIN_C45_0065</name>
</gene>
<dbReference type="EMBL" id="BAOS01000045">
    <property type="protein sequence ID" value="GAX62907.1"/>
    <property type="molecule type" value="Genomic_DNA"/>
</dbReference>
<keyword evidence="1" id="KW-0472">Membrane</keyword>
<evidence type="ECO:0000256" key="1">
    <source>
        <dbReference type="SAM" id="Phobius"/>
    </source>
</evidence>
<organism evidence="2 3">
    <name type="scientific">Candidatus Scalindua japonica</name>
    <dbReference type="NCBI Taxonomy" id="1284222"/>
    <lineage>
        <taxon>Bacteria</taxon>
        <taxon>Pseudomonadati</taxon>
        <taxon>Planctomycetota</taxon>
        <taxon>Candidatus Brocadiia</taxon>
        <taxon>Candidatus Brocadiales</taxon>
        <taxon>Candidatus Scalinduaceae</taxon>
        <taxon>Candidatus Scalindua</taxon>
    </lineage>
</organism>
<dbReference type="OrthoDB" id="3611744at2"/>
<name>A0A286U452_9BACT</name>
<dbReference type="RefSeq" id="WP_096896302.1">
    <property type="nucleotide sequence ID" value="NZ_BAOS01000045.1"/>
</dbReference>